<feature type="binding site" evidence="8">
    <location>
        <position position="176"/>
    </location>
    <ligand>
        <name>Zn(2+)</name>
        <dbReference type="ChEBI" id="CHEBI:29105"/>
        <label>1</label>
    </ligand>
</feature>
<feature type="binding site" evidence="8">
    <location>
        <position position="66"/>
    </location>
    <ligand>
        <name>Zn(2+)</name>
        <dbReference type="ChEBI" id="CHEBI:29105"/>
        <label>1</label>
    </ligand>
</feature>
<evidence type="ECO:0000256" key="4">
    <source>
        <dbReference type="ARBA" id="ARBA00022723"/>
    </source>
</evidence>
<evidence type="ECO:0000256" key="5">
    <source>
        <dbReference type="ARBA" id="ARBA00022801"/>
    </source>
</evidence>
<evidence type="ECO:0000256" key="1">
    <source>
        <dbReference type="ARBA" id="ARBA00006272"/>
    </source>
</evidence>
<evidence type="ECO:0000313" key="9">
    <source>
        <dbReference type="EMBL" id="AKP52171.1"/>
    </source>
</evidence>
<feature type="binding site" evidence="8">
    <location>
        <position position="318"/>
    </location>
    <ligand>
        <name>Zn(2+)</name>
        <dbReference type="ChEBI" id="CHEBI:29105"/>
        <label>2</label>
    </ligand>
</feature>
<dbReference type="Proteomes" id="UP000036520">
    <property type="component" value="Chromosome"/>
</dbReference>
<keyword evidence="3" id="KW-0645">Protease</keyword>
<protein>
    <submittedName>
        <fullName evidence="9">Peptidase M42 family protein</fullName>
    </submittedName>
</protein>
<dbReference type="STRING" id="320787.CA2015_2761"/>
<dbReference type="GO" id="GO:0004177">
    <property type="term" value="F:aminopeptidase activity"/>
    <property type="evidence" value="ECO:0007669"/>
    <property type="project" value="UniProtKB-UniRule"/>
</dbReference>
<dbReference type="KEGG" id="camu:CA2015_2761"/>
<accession>A0A0H4PCJ2</accession>
<keyword evidence="4 8" id="KW-0479">Metal-binding</keyword>
<dbReference type="SUPFAM" id="SSF53187">
    <property type="entry name" value="Zn-dependent exopeptidases"/>
    <property type="match status" value="1"/>
</dbReference>
<keyword evidence="2" id="KW-0031">Aminopeptidase</keyword>
<evidence type="ECO:0000256" key="6">
    <source>
        <dbReference type="PIRNR" id="PIRNR001123"/>
    </source>
</evidence>
<evidence type="ECO:0000256" key="7">
    <source>
        <dbReference type="PIRSR" id="PIRSR001123-1"/>
    </source>
</evidence>
<evidence type="ECO:0000313" key="10">
    <source>
        <dbReference type="Proteomes" id="UP000036520"/>
    </source>
</evidence>
<dbReference type="EMBL" id="CP012040">
    <property type="protein sequence ID" value="AKP52171.1"/>
    <property type="molecule type" value="Genomic_DNA"/>
</dbReference>
<evidence type="ECO:0000256" key="2">
    <source>
        <dbReference type="ARBA" id="ARBA00022438"/>
    </source>
</evidence>
<dbReference type="SUPFAM" id="SSF101821">
    <property type="entry name" value="Aminopeptidase/glucanase lid domain"/>
    <property type="match status" value="1"/>
</dbReference>
<dbReference type="Gene3D" id="2.40.30.40">
    <property type="entry name" value="Peptidase M42, domain 2"/>
    <property type="match status" value="1"/>
</dbReference>
<keyword evidence="5" id="KW-0378">Hydrolase</keyword>
<evidence type="ECO:0000256" key="8">
    <source>
        <dbReference type="PIRSR" id="PIRSR001123-2"/>
    </source>
</evidence>
<dbReference type="InterPro" id="IPR051464">
    <property type="entry name" value="Peptidase_M42_aminopept"/>
</dbReference>
<comment type="cofactor">
    <cofactor evidence="8">
        <name>a divalent metal cation</name>
        <dbReference type="ChEBI" id="CHEBI:60240"/>
    </cofactor>
    <text evidence="8">Binds 2 divalent metal cations per subunit.</text>
</comment>
<name>A0A0H4PCJ2_9BACT</name>
<feature type="active site" description="Proton acceptor" evidence="7">
    <location>
        <position position="206"/>
    </location>
</feature>
<keyword evidence="10" id="KW-1185">Reference proteome</keyword>
<dbReference type="PANTHER" id="PTHR32481">
    <property type="entry name" value="AMINOPEPTIDASE"/>
    <property type="match status" value="1"/>
</dbReference>
<dbReference type="GO" id="GO:0006508">
    <property type="term" value="P:proteolysis"/>
    <property type="evidence" value="ECO:0007669"/>
    <property type="project" value="UniProtKB-KW"/>
</dbReference>
<evidence type="ECO:0000256" key="3">
    <source>
        <dbReference type="ARBA" id="ARBA00022670"/>
    </source>
</evidence>
<proteinExistence type="inferred from homology"/>
<gene>
    <name evidence="9" type="ORF">CA2015_2761</name>
</gene>
<comment type="similarity">
    <text evidence="1 6">Belongs to the peptidase M42 family.</text>
</comment>
<dbReference type="InterPro" id="IPR023367">
    <property type="entry name" value="Peptidase_M42_dom2"/>
</dbReference>
<sequence length="350" mass="38433">MIDVALLKEICELPGAPGFEKKIRDFIVDKAKGLVDEISVDNIGNVIAIKRGLRNPENKRVMVAAHMDEIGFIVTHIDENGFLRFHTLGGFDPKTLTAQRVIVHGKNKDVIGVMGTKPIHVMTADEKNKLPKIADYFIDLGMGKEEVEKWIQVGDPITRERELVEMGDCVNCKSIDNRIAVFILLETLKELKTPAYDVYATFTVQEEVGIRGAQVSAHHIDPDFGIALDTTIAFDLPGAAAHEKITELGKGTAIKIMDASAICDYRMVSFMKATATKNNIAFQTEILTAGGTDTAGVQRMGKKGAIAGAISIPTRHLHQVIEMANKKDVQASIQLLKASLEEIDSFDWSH</sequence>
<feature type="binding site" evidence="8">
    <location>
        <position position="176"/>
    </location>
    <ligand>
        <name>Zn(2+)</name>
        <dbReference type="ChEBI" id="CHEBI:29105"/>
        <label>2</label>
    </ligand>
</feature>
<dbReference type="Gene3D" id="3.40.630.10">
    <property type="entry name" value="Zn peptidases"/>
    <property type="match status" value="1"/>
</dbReference>
<dbReference type="OrthoDB" id="9772053at2"/>
<feature type="binding site" evidence="8">
    <location>
        <position position="229"/>
    </location>
    <ligand>
        <name>Zn(2+)</name>
        <dbReference type="ChEBI" id="CHEBI:29105"/>
        <label>1</label>
    </ligand>
</feature>
<dbReference type="RefSeq" id="WP_048642427.1">
    <property type="nucleotide sequence ID" value="NZ_CP012040.1"/>
</dbReference>
<dbReference type="GO" id="GO:0046872">
    <property type="term" value="F:metal ion binding"/>
    <property type="evidence" value="ECO:0007669"/>
    <property type="project" value="UniProtKB-UniRule"/>
</dbReference>
<dbReference type="AlphaFoldDB" id="A0A0H4PCJ2"/>
<feature type="binding site" evidence="8">
    <location>
        <position position="207"/>
    </location>
    <ligand>
        <name>Zn(2+)</name>
        <dbReference type="ChEBI" id="CHEBI:29105"/>
        <label>2</label>
    </ligand>
</feature>
<reference evidence="9 10" key="1">
    <citation type="submission" date="2015-07" db="EMBL/GenBank/DDBJ databases">
        <authorList>
            <person name="Kim K.M."/>
        </authorList>
    </citation>
    <scope>NUCLEOTIDE SEQUENCE [LARGE SCALE GENOMIC DNA]</scope>
    <source>
        <strain evidence="9 10">KCTC 12363</strain>
    </source>
</reference>
<dbReference type="Pfam" id="PF05343">
    <property type="entry name" value="Peptidase_M42"/>
    <property type="match status" value="1"/>
</dbReference>
<dbReference type="InterPro" id="IPR008007">
    <property type="entry name" value="Peptidase_M42"/>
</dbReference>
<organism evidence="9 10">
    <name type="scientific">Cyclobacterium amurskyense</name>
    <dbReference type="NCBI Taxonomy" id="320787"/>
    <lineage>
        <taxon>Bacteria</taxon>
        <taxon>Pseudomonadati</taxon>
        <taxon>Bacteroidota</taxon>
        <taxon>Cytophagia</taxon>
        <taxon>Cytophagales</taxon>
        <taxon>Cyclobacteriaceae</taxon>
        <taxon>Cyclobacterium</taxon>
    </lineage>
</organism>
<dbReference type="CDD" id="cd05656">
    <property type="entry name" value="M42_Frv"/>
    <property type="match status" value="1"/>
</dbReference>
<dbReference type="PIRSF" id="PIRSF001123">
    <property type="entry name" value="PepA_GA"/>
    <property type="match status" value="1"/>
</dbReference>
<dbReference type="PANTHER" id="PTHR32481:SF0">
    <property type="entry name" value="AMINOPEPTIDASE YPDE-RELATED"/>
    <property type="match status" value="1"/>
</dbReference>